<accession>A0A1M7TEI3</accession>
<feature type="compositionally biased region" description="Low complexity" evidence="2">
    <location>
        <begin position="1"/>
        <end position="19"/>
    </location>
</feature>
<dbReference type="InterPro" id="IPR008613">
    <property type="entry name" value="Excalibur_Ca-bd_domain"/>
</dbReference>
<dbReference type="SMART" id="SM00894">
    <property type="entry name" value="Excalibur"/>
    <property type="match status" value="1"/>
</dbReference>
<feature type="compositionally biased region" description="Basic and acidic residues" evidence="2">
    <location>
        <begin position="203"/>
        <end position="217"/>
    </location>
</feature>
<feature type="compositionally biased region" description="Low complexity" evidence="2">
    <location>
        <begin position="142"/>
        <end position="167"/>
    </location>
</feature>
<feature type="coiled-coil region" evidence="1">
    <location>
        <begin position="69"/>
        <end position="96"/>
    </location>
</feature>
<reference evidence="5 6" key="1">
    <citation type="submission" date="2016-12" db="EMBL/GenBank/DDBJ databases">
        <authorList>
            <person name="Song W.-J."/>
            <person name="Kurnit D.M."/>
        </authorList>
    </citation>
    <scope>NUCLEOTIDE SEQUENCE [LARGE SCALE GENOMIC DNA]</scope>
    <source>
        <strain evidence="5 6">DSM 43162</strain>
    </source>
</reference>
<protein>
    <submittedName>
        <fullName evidence="5">Excalibur calcium-binding domain-containing protein</fullName>
    </submittedName>
</protein>
<evidence type="ECO:0000259" key="4">
    <source>
        <dbReference type="SMART" id="SM00894"/>
    </source>
</evidence>
<dbReference type="Pfam" id="PF05901">
    <property type="entry name" value="Excalibur"/>
    <property type="match status" value="1"/>
</dbReference>
<dbReference type="Proteomes" id="UP000184428">
    <property type="component" value="Unassembled WGS sequence"/>
</dbReference>
<feature type="domain" description="Excalibur calcium-binding" evidence="4">
    <location>
        <begin position="181"/>
        <end position="217"/>
    </location>
</feature>
<feature type="region of interest" description="Disordered" evidence="2">
    <location>
        <begin position="1"/>
        <end position="34"/>
    </location>
</feature>
<keyword evidence="3" id="KW-1133">Transmembrane helix</keyword>
<proteinExistence type="predicted"/>
<evidence type="ECO:0000256" key="1">
    <source>
        <dbReference type="SAM" id="Coils"/>
    </source>
</evidence>
<evidence type="ECO:0000313" key="5">
    <source>
        <dbReference type="EMBL" id="SHN69077.1"/>
    </source>
</evidence>
<feature type="compositionally biased region" description="Low complexity" evidence="2">
    <location>
        <begin position="183"/>
        <end position="194"/>
    </location>
</feature>
<evidence type="ECO:0000313" key="6">
    <source>
        <dbReference type="Proteomes" id="UP000184428"/>
    </source>
</evidence>
<evidence type="ECO:0000256" key="3">
    <source>
        <dbReference type="SAM" id="Phobius"/>
    </source>
</evidence>
<dbReference type="EMBL" id="FRDM01000006">
    <property type="protein sequence ID" value="SHN69077.1"/>
    <property type="molecule type" value="Genomic_DNA"/>
</dbReference>
<organism evidence="5 6">
    <name type="scientific">Geodermatophilus obscurus</name>
    <dbReference type="NCBI Taxonomy" id="1861"/>
    <lineage>
        <taxon>Bacteria</taxon>
        <taxon>Bacillati</taxon>
        <taxon>Actinomycetota</taxon>
        <taxon>Actinomycetes</taxon>
        <taxon>Geodermatophilales</taxon>
        <taxon>Geodermatophilaceae</taxon>
        <taxon>Geodermatophilus</taxon>
    </lineage>
</organism>
<feature type="transmembrane region" description="Helical" evidence="3">
    <location>
        <begin position="38"/>
        <end position="58"/>
    </location>
</feature>
<name>A0A1M7TEI3_9ACTN</name>
<keyword evidence="3" id="KW-0812">Transmembrane</keyword>
<keyword evidence="1" id="KW-0175">Coiled coil</keyword>
<keyword evidence="3" id="KW-0472">Membrane</keyword>
<gene>
    <name evidence="5" type="ORF">SAMN05660350_01628</name>
</gene>
<dbReference type="AlphaFoldDB" id="A0A1M7TEI3"/>
<sequence>MMPTDPGTRGPRPVPTTRTMQLPAQPPGDGRARKPRRWLRWAVPLLAFLLGIGVGGAGGQADPTTTPQYQSLRAELDTAQTEAGALGDEVAAAEEQVRAAAAAAQARIEEQTAAISQRATALDQREQGLIARESALRAAEQAATSRTSSGGSSSSSSGSASSGTGSAPLVEREPQVSSSVSYANCSAARAAGAAPVRSGDPGYGRHLDRDGDGVGCE</sequence>
<evidence type="ECO:0000256" key="2">
    <source>
        <dbReference type="SAM" id="MobiDB-lite"/>
    </source>
</evidence>
<feature type="region of interest" description="Disordered" evidence="2">
    <location>
        <begin position="135"/>
        <end position="217"/>
    </location>
</feature>